<proteinExistence type="predicted"/>
<evidence type="ECO:0000313" key="2">
    <source>
        <dbReference type="Proteomes" id="UP000247814"/>
    </source>
</evidence>
<protein>
    <submittedName>
        <fullName evidence="1">Protein L</fullName>
    </submittedName>
</protein>
<dbReference type="OrthoDB" id="279280at2"/>
<gene>
    <name evidence="1" type="ORF">CFR77_15560</name>
</gene>
<sequence length="82" mass="9510">MAWYLNLNDLHKTGKPQNTWWTHYYNPGSEVPISGIYKCRHCKKEITSNKGDPLPPQNHHQHATNLGSIQWELIVRTNTEGN</sequence>
<evidence type="ECO:0000313" key="1">
    <source>
        <dbReference type="EMBL" id="PYD77386.1"/>
    </source>
</evidence>
<name>A0A318QCP1_9PROT</name>
<reference evidence="1 2" key="1">
    <citation type="submission" date="2017-07" db="EMBL/GenBank/DDBJ databases">
        <title>A draft genome sequence of Komagataeibacter sucrofermentans LMG 18788.</title>
        <authorList>
            <person name="Skraban J."/>
            <person name="Cleenwerck I."/>
            <person name="Vandamme P."/>
            <person name="Trcek J."/>
        </authorList>
    </citation>
    <scope>NUCLEOTIDE SEQUENCE [LARGE SCALE GENOMIC DNA]</scope>
    <source>
        <strain evidence="1 2">LMG 18788</strain>
    </source>
</reference>
<dbReference type="EMBL" id="NKUA01000058">
    <property type="protein sequence ID" value="PYD77386.1"/>
    <property type="molecule type" value="Genomic_DNA"/>
</dbReference>
<dbReference type="Proteomes" id="UP000247814">
    <property type="component" value="Unassembled WGS sequence"/>
</dbReference>
<comment type="caution">
    <text evidence="1">The sequence shown here is derived from an EMBL/GenBank/DDBJ whole genome shotgun (WGS) entry which is preliminary data.</text>
</comment>
<dbReference type="AlphaFoldDB" id="A0A318QCP1"/>
<organism evidence="1 2">
    <name type="scientific">Komagataeibacter sucrofermentans</name>
    <dbReference type="NCBI Taxonomy" id="1053551"/>
    <lineage>
        <taxon>Bacteria</taxon>
        <taxon>Pseudomonadati</taxon>
        <taxon>Pseudomonadota</taxon>
        <taxon>Alphaproteobacteria</taxon>
        <taxon>Acetobacterales</taxon>
        <taxon>Acetobacteraceae</taxon>
        <taxon>Komagataeibacter</taxon>
    </lineage>
</organism>
<keyword evidence="2" id="KW-1185">Reference proteome</keyword>
<accession>A0A318QCP1</accession>